<sequence>MLSIGRFARRAARIIIPFTALLLLQLLFTNYYGHSSDHVGSSQFGITEEVGLITSPITKTIPESTEPKNSNKDAKEGAGKNLPTSTTKGENASEATVNIYRYHAAGSVGKADADKQEAIRKMIRHAWSGYKKYAWGADELNPETKDSYNWTQGSSMLFTPIDSMGTLYISGLISEFKDAKELVLQHLDFAAVKSDVNVFETVIRVLGGLISTYDLDGDDRILKKAIDLGNRLSHVFNTPNGIPNNIASLSTERSEPGQISLATAGSIQLEHQYLTDVSGDANYANKALFALEQICSIKTRISGLGPKLLSTSELVETSSEYGIGANTDSYYEYLLKLWISTGDDRYRDLYDNAIAAIEEHLLVQTPDGHAYVPDKTTISESRFHHLSCFSGGMIATGAATKPSQHSDRLMKIAAQITRTCYDSYQIRPRQLGGEWTGVDQEGQLYIQSQVYRLRPETVESIFYMWRYTHDPIYREWGWNIVQALEKHCRDEVGYHGLEESNGRYNRQESFFLAETLKYLFLLFSDDDTIGLDKYVFNTEAHPISIRGHGRRHDSGAWVPIPAQGTFKS</sequence>
<evidence type="ECO:0000313" key="10">
    <source>
        <dbReference type="Proteomes" id="UP001648503"/>
    </source>
</evidence>
<protein>
    <recommendedName>
        <fullName evidence="6">alpha-1,2-Mannosidase</fullName>
        <ecNumber evidence="6">3.2.1.-</ecNumber>
    </recommendedName>
</protein>
<dbReference type="PANTHER" id="PTHR11742">
    <property type="entry name" value="MANNOSYL-OLIGOSACCHARIDE ALPHA-1,2-MANNOSIDASE-RELATED"/>
    <property type="match status" value="1"/>
</dbReference>
<dbReference type="Gene3D" id="1.50.10.10">
    <property type="match status" value="1"/>
</dbReference>
<evidence type="ECO:0000256" key="8">
    <source>
        <dbReference type="SAM" id="Phobius"/>
    </source>
</evidence>
<keyword evidence="10" id="KW-1185">Reference proteome</keyword>
<feature type="compositionally biased region" description="Basic and acidic residues" evidence="7">
    <location>
        <begin position="65"/>
        <end position="78"/>
    </location>
</feature>
<keyword evidence="8" id="KW-0472">Membrane</keyword>
<dbReference type="SUPFAM" id="SSF48225">
    <property type="entry name" value="Seven-hairpin glycosidases"/>
    <property type="match status" value="1"/>
</dbReference>
<dbReference type="Proteomes" id="UP001648503">
    <property type="component" value="Unassembled WGS sequence"/>
</dbReference>
<organism evidence="9 10">
    <name type="scientific">Batrachochytrium salamandrivorans</name>
    <dbReference type="NCBI Taxonomy" id="1357716"/>
    <lineage>
        <taxon>Eukaryota</taxon>
        <taxon>Fungi</taxon>
        <taxon>Fungi incertae sedis</taxon>
        <taxon>Chytridiomycota</taxon>
        <taxon>Chytridiomycota incertae sedis</taxon>
        <taxon>Chytridiomycetes</taxon>
        <taxon>Rhizophydiales</taxon>
        <taxon>Rhizophydiales incertae sedis</taxon>
        <taxon>Batrachochytrium</taxon>
    </lineage>
</organism>
<dbReference type="PANTHER" id="PTHR11742:SF6">
    <property type="entry name" value="MANNOSYL-OLIGOSACCHARIDE ALPHA-1,2-MANNOSIDASE IA-RELATED"/>
    <property type="match status" value="1"/>
</dbReference>
<keyword evidence="5" id="KW-1015">Disulfide bond</keyword>
<gene>
    <name evidence="9" type="ORF">BASA50_011145</name>
</gene>
<evidence type="ECO:0000256" key="7">
    <source>
        <dbReference type="SAM" id="MobiDB-lite"/>
    </source>
</evidence>
<dbReference type="InterPro" id="IPR050749">
    <property type="entry name" value="Glycosyl_Hydrolase_47"/>
</dbReference>
<dbReference type="InterPro" id="IPR036026">
    <property type="entry name" value="Seven-hairpin_glycosidases"/>
</dbReference>
<dbReference type="Pfam" id="PF01532">
    <property type="entry name" value="Glyco_hydro_47"/>
    <property type="match status" value="1"/>
</dbReference>
<comment type="pathway">
    <text evidence="2">Protein modification; protein glycosylation.</text>
</comment>
<keyword evidence="4 6" id="KW-0378">Hydrolase</keyword>
<keyword evidence="6" id="KW-0326">Glycosidase</keyword>
<evidence type="ECO:0000256" key="3">
    <source>
        <dbReference type="ARBA" id="ARBA00007658"/>
    </source>
</evidence>
<feature type="transmembrane region" description="Helical" evidence="8">
    <location>
        <begin position="12"/>
        <end position="33"/>
    </location>
</feature>
<keyword evidence="8" id="KW-0812">Transmembrane</keyword>
<dbReference type="EMBL" id="JAFCIX010000553">
    <property type="protein sequence ID" value="KAH6587754.1"/>
    <property type="molecule type" value="Genomic_DNA"/>
</dbReference>
<feature type="region of interest" description="Disordered" evidence="7">
    <location>
        <begin position="57"/>
        <end position="90"/>
    </location>
</feature>
<comment type="cofactor">
    <cofactor evidence="1">
        <name>Ca(2+)</name>
        <dbReference type="ChEBI" id="CHEBI:29108"/>
    </cofactor>
</comment>
<evidence type="ECO:0000256" key="6">
    <source>
        <dbReference type="RuleBase" id="RU361193"/>
    </source>
</evidence>
<dbReference type="InterPro" id="IPR012341">
    <property type="entry name" value="6hp_glycosidase-like_sf"/>
</dbReference>
<comment type="similarity">
    <text evidence="3 6">Belongs to the glycosyl hydrolase 47 family.</text>
</comment>
<dbReference type="InterPro" id="IPR001382">
    <property type="entry name" value="Glyco_hydro_47"/>
</dbReference>
<reference evidence="9 10" key="1">
    <citation type="submission" date="2021-02" db="EMBL/GenBank/DDBJ databases">
        <title>Variation within the Batrachochytrium salamandrivorans European outbreak.</title>
        <authorList>
            <person name="Kelly M."/>
            <person name="Pasmans F."/>
            <person name="Shea T.P."/>
            <person name="Munoz J.F."/>
            <person name="Carranza S."/>
            <person name="Cuomo C.A."/>
            <person name="Martel A."/>
        </authorList>
    </citation>
    <scope>NUCLEOTIDE SEQUENCE [LARGE SCALE GENOMIC DNA]</scope>
    <source>
        <strain evidence="9 10">AMFP18/2</strain>
    </source>
</reference>
<evidence type="ECO:0000256" key="1">
    <source>
        <dbReference type="ARBA" id="ARBA00001913"/>
    </source>
</evidence>
<keyword evidence="8" id="KW-1133">Transmembrane helix</keyword>
<accession>A0ABQ8EZC6</accession>
<comment type="caution">
    <text evidence="9">The sequence shown here is derived from an EMBL/GenBank/DDBJ whole genome shotgun (WGS) entry which is preliminary data.</text>
</comment>
<proteinExistence type="inferred from homology"/>
<evidence type="ECO:0000313" key="9">
    <source>
        <dbReference type="EMBL" id="KAH6587754.1"/>
    </source>
</evidence>
<dbReference type="PRINTS" id="PR00747">
    <property type="entry name" value="GLYHDRLASE47"/>
</dbReference>
<dbReference type="EC" id="3.2.1.-" evidence="6"/>
<evidence type="ECO:0000256" key="2">
    <source>
        <dbReference type="ARBA" id="ARBA00004922"/>
    </source>
</evidence>
<name>A0ABQ8EZC6_9FUNG</name>
<evidence type="ECO:0000256" key="4">
    <source>
        <dbReference type="ARBA" id="ARBA00022801"/>
    </source>
</evidence>
<evidence type="ECO:0000256" key="5">
    <source>
        <dbReference type="ARBA" id="ARBA00023157"/>
    </source>
</evidence>